<dbReference type="SUPFAM" id="SSF46565">
    <property type="entry name" value="Chaperone J-domain"/>
    <property type="match status" value="1"/>
</dbReference>
<dbReference type="GO" id="GO:0044571">
    <property type="term" value="P:[2Fe-2S] cluster assembly"/>
    <property type="evidence" value="ECO:0007669"/>
    <property type="project" value="InterPro"/>
</dbReference>
<evidence type="ECO:0000256" key="4">
    <source>
        <dbReference type="HAMAP-Rule" id="MF_00682"/>
    </source>
</evidence>
<dbReference type="STRING" id="1817760.A2151_04850"/>
<dbReference type="InterPro" id="IPR001623">
    <property type="entry name" value="DnaJ_domain"/>
</dbReference>
<dbReference type="PANTHER" id="PTHR14021">
    <property type="entry name" value="IRON-SULFUR CLUSTER CO-CHAPERONE PROTEIN HSCB"/>
    <property type="match status" value="1"/>
</dbReference>
<dbReference type="CDD" id="cd06257">
    <property type="entry name" value="DnaJ"/>
    <property type="match status" value="1"/>
</dbReference>
<comment type="subunit">
    <text evidence="4">Interacts with HscA and stimulates its ATPase activity.</text>
</comment>
<dbReference type="GO" id="GO:0001671">
    <property type="term" value="F:ATPase activator activity"/>
    <property type="evidence" value="ECO:0007669"/>
    <property type="project" value="InterPro"/>
</dbReference>
<dbReference type="Gene3D" id="1.20.1280.20">
    <property type="entry name" value="HscB, C-terminal domain"/>
    <property type="match status" value="1"/>
</dbReference>
<dbReference type="AlphaFoldDB" id="A0A1F6TK83"/>
<dbReference type="NCBIfam" id="TIGR00714">
    <property type="entry name" value="hscB"/>
    <property type="match status" value="1"/>
</dbReference>
<comment type="function">
    <text evidence="3 4">Co-chaperone involved in the maturation of iron-sulfur cluster-containing proteins. Seems to help targeting proteins to be folded toward HscA.</text>
</comment>
<comment type="similarity">
    <text evidence="1 4">Belongs to the HscB family.</text>
</comment>
<dbReference type="SMART" id="SM00271">
    <property type="entry name" value="DnaJ"/>
    <property type="match status" value="1"/>
</dbReference>
<dbReference type="PROSITE" id="PS50076">
    <property type="entry name" value="DNAJ_2"/>
    <property type="match status" value="1"/>
</dbReference>
<name>A0A1F6TK83_9PROT</name>
<dbReference type="InterPro" id="IPR036386">
    <property type="entry name" value="HscB_C_sf"/>
</dbReference>
<dbReference type="InterPro" id="IPR004640">
    <property type="entry name" value="HscB"/>
</dbReference>
<evidence type="ECO:0000256" key="1">
    <source>
        <dbReference type="ARBA" id="ARBA00010476"/>
    </source>
</evidence>
<dbReference type="PANTHER" id="PTHR14021:SF15">
    <property type="entry name" value="IRON-SULFUR CLUSTER CO-CHAPERONE PROTEIN HSCB"/>
    <property type="match status" value="1"/>
</dbReference>
<dbReference type="HAMAP" id="MF_00682">
    <property type="entry name" value="HscB"/>
    <property type="match status" value="1"/>
</dbReference>
<dbReference type="GO" id="GO:0051259">
    <property type="term" value="P:protein complex oligomerization"/>
    <property type="evidence" value="ECO:0007669"/>
    <property type="project" value="InterPro"/>
</dbReference>
<dbReference type="EMBL" id="MFSU01000102">
    <property type="protein sequence ID" value="OGI45537.1"/>
    <property type="molecule type" value="Genomic_DNA"/>
</dbReference>
<evidence type="ECO:0000259" key="5">
    <source>
        <dbReference type="PROSITE" id="PS50076"/>
    </source>
</evidence>
<dbReference type="GO" id="GO:1990230">
    <property type="term" value="C:iron-sulfur cluster transfer complex"/>
    <property type="evidence" value="ECO:0007669"/>
    <property type="project" value="TreeGrafter"/>
</dbReference>
<dbReference type="Pfam" id="PF07743">
    <property type="entry name" value="HSCB_C"/>
    <property type="match status" value="1"/>
</dbReference>
<gene>
    <name evidence="4" type="primary">hscB</name>
    <name evidence="6" type="ORF">A2151_04850</name>
</gene>
<accession>A0A1F6TK83</accession>
<dbReference type="Pfam" id="PF00226">
    <property type="entry name" value="DnaJ"/>
    <property type="match status" value="1"/>
</dbReference>
<comment type="caution">
    <text evidence="6">The sequence shown here is derived from an EMBL/GenBank/DDBJ whole genome shotgun (WGS) entry which is preliminary data.</text>
</comment>
<dbReference type="GO" id="GO:0006457">
    <property type="term" value="P:protein folding"/>
    <property type="evidence" value="ECO:0007669"/>
    <property type="project" value="UniProtKB-UniRule"/>
</dbReference>
<evidence type="ECO:0000313" key="7">
    <source>
        <dbReference type="Proteomes" id="UP000178885"/>
    </source>
</evidence>
<organism evidence="6 7">
    <name type="scientific">Candidatus Muproteobacteria bacterium RBG_16_65_34</name>
    <dbReference type="NCBI Taxonomy" id="1817760"/>
    <lineage>
        <taxon>Bacteria</taxon>
        <taxon>Pseudomonadati</taxon>
        <taxon>Pseudomonadota</taxon>
        <taxon>Candidatus Muproteobacteria</taxon>
    </lineage>
</organism>
<reference evidence="6 7" key="1">
    <citation type="journal article" date="2016" name="Nat. Commun.">
        <title>Thousands of microbial genomes shed light on interconnected biogeochemical processes in an aquifer system.</title>
        <authorList>
            <person name="Anantharaman K."/>
            <person name="Brown C.T."/>
            <person name="Hug L.A."/>
            <person name="Sharon I."/>
            <person name="Castelle C.J."/>
            <person name="Probst A.J."/>
            <person name="Thomas B.C."/>
            <person name="Singh A."/>
            <person name="Wilkins M.J."/>
            <person name="Karaoz U."/>
            <person name="Brodie E.L."/>
            <person name="Williams K.H."/>
            <person name="Hubbard S.S."/>
            <person name="Banfield J.F."/>
        </authorList>
    </citation>
    <scope>NUCLEOTIDE SEQUENCE [LARGE SCALE GENOMIC DNA]</scope>
</reference>
<dbReference type="GO" id="GO:0051087">
    <property type="term" value="F:protein-folding chaperone binding"/>
    <property type="evidence" value="ECO:0007669"/>
    <property type="project" value="InterPro"/>
</dbReference>
<protein>
    <recommendedName>
        <fullName evidence="4">Co-chaperone protein HscB homolog</fullName>
    </recommendedName>
</protein>
<sequence>MQADLRKNYFELFGLAAAFDIDPADLAARYRDLARRLHPDKFAARPDPERRLSLQLTARLNEAFQVLKDPIRRGRYLLSLRGVDLGEETDTAMDPAFLMEQMELREALAQARGCADPRTRLAELANDIQRRLAAKLHTLAAQLQQDRSSEARATLREMQFLERSRREIDNLEEELA</sequence>
<evidence type="ECO:0000256" key="2">
    <source>
        <dbReference type="ARBA" id="ARBA00023186"/>
    </source>
</evidence>
<evidence type="ECO:0000256" key="3">
    <source>
        <dbReference type="ARBA" id="ARBA00025596"/>
    </source>
</evidence>
<feature type="domain" description="J" evidence="5">
    <location>
        <begin position="8"/>
        <end position="82"/>
    </location>
</feature>
<dbReference type="Gene3D" id="1.10.287.110">
    <property type="entry name" value="DnaJ domain"/>
    <property type="match status" value="1"/>
</dbReference>
<keyword evidence="2 4" id="KW-0143">Chaperone</keyword>
<dbReference type="InterPro" id="IPR036869">
    <property type="entry name" value="J_dom_sf"/>
</dbReference>
<evidence type="ECO:0000313" key="6">
    <source>
        <dbReference type="EMBL" id="OGI45537.1"/>
    </source>
</evidence>
<dbReference type="Proteomes" id="UP000178885">
    <property type="component" value="Unassembled WGS sequence"/>
</dbReference>
<dbReference type="SUPFAM" id="SSF47144">
    <property type="entry name" value="HSC20 (HSCB), C-terminal oligomerisation domain"/>
    <property type="match status" value="1"/>
</dbReference>
<proteinExistence type="inferred from homology"/>
<dbReference type="InterPro" id="IPR009073">
    <property type="entry name" value="HscB_oligo_C"/>
</dbReference>